<dbReference type="EMBL" id="HBUE01152991">
    <property type="protein sequence ID" value="CAG6506236.1"/>
    <property type="molecule type" value="Transcribed_RNA"/>
</dbReference>
<protein>
    <submittedName>
        <fullName evidence="2">(northern house mosquito) hypothetical protein</fullName>
    </submittedName>
</protein>
<keyword evidence="1" id="KW-1133">Transmembrane helix</keyword>
<feature type="transmembrane region" description="Helical" evidence="1">
    <location>
        <begin position="41"/>
        <end position="61"/>
    </location>
</feature>
<evidence type="ECO:0000313" key="2">
    <source>
        <dbReference type="EMBL" id="CAG6506236.1"/>
    </source>
</evidence>
<accession>A0A8D8D6X9</accession>
<organism evidence="2">
    <name type="scientific">Culex pipiens</name>
    <name type="common">House mosquito</name>
    <dbReference type="NCBI Taxonomy" id="7175"/>
    <lineage>
        <taxon>Eukaryota</taxon>
        <taxon>Metazoa</taxon>
        <taxon>Ecdysozoa</taxon>
        <taxon>Arthropoda</taxon>
        <taxon>Hexapoda</taxon>
        <taxon>Insecta</taxon>
        <taxon>Pterygota</taxon>
        <taxon>Neoptera</taxon>
        <taxon>Endopterygota</taxon>
        <taxon>Diptera</taxon>
        <taxon>Nematocera</taxon>
        <taxon>Culicoidea</taxon>
        <taxon>Culicidae</taxon>
        <taxon>Culicinae</taxon>
        <taxon>Culicini</taxon>
        <taxon>Culex</taxon>
        <taxon>Culex</taxon>
    </lineage>
</organism>
<keyword evidence="1" id="KW-0472">Membrane</keyword>
<dbReference type="AlphaFoldDB" id="A0A8D8D6X9"/>
<proteinExistence type="predicted"/>
<sequence length="123" mass="14322">MMMDYSLSFHFSSLLLLLPLLLIRQIFLSIGGGAGYSPPTPFGSLFFHGLLYAFLCLYAAFPQRRRGWWLLRLLLFRPPRSHWGRRRIITARFLLEKRGSHRIFPFSGTIVREYEILLGYVAG</sequence>
<dbReference type="EMBL" id="HBUE01258001">
    <property type="protein sequence ID" value="CAG6557541.1"/>
    <property type="molecule type" value="Transcribed_RNA"/>
</dbReference>
<keyword evidence="1" id="KW-0812">Transmembrane</keyword>
<evidence type="ECO:0000256" key="1">
    <source>
        <dbReference type="SAM" id="Phobius"/>
    </source>
</evidence>
<reference evidence="2" key="1">
    <citation type="submission" date="2021-05" db="EMBL/GenBank/DDBJ databases">
        <authorList>
            <person name="Alioto T."/>
            <person name="Alioto T."/>
            <person name="Gomez Garrido J."/>
        </authorList>
    </citation>
    <scope>NUCLEOTIDE SEQUENCE</scope>
</reference>
<name>A0A8D8D6X9_CULPI</name>